<reference evidence="1 2" key="1">
    <citation type="submission" date="2020-05" db="EMBL/GenBank/DDBJ databases">
        <title>FDA dAtabase for Regulatory Grade micrObial Sequences (FDA-ARGOS): Supporting development and validation of Infectious Disease Dx tests.</title>
        <authorList>
            <person name="Bojja K."/>
            <person name="Kessler A."/>
            <person name="Tallon L."/>
            <person name="Sadzewicz L."/>
            <person name="Zhao X."/>
            <person name="Vavikolanu K."/>
            <person name="Mehta A."/>
            <person name="Aluvathingal J."/>
            <person name="Nadendla S."/>
            <person name="Myers T."/>
            <person name="Yan Y."/>
            <person name="Sichtig H."/>
        </authorList>
    </citation>
    <scope>NUCLEOTIDE SEQUENCE [LARGE SCALE GENOMIC DNA]</scope>
    <source>
        <strain evidence="1 2">FDAARGOS_763</strain>
    </source>
</reference>
<dbReference type="EMBL" id="CP054003">
    <property type="protein sequence ID" value="QKH83686.1"/>
    <property type="molecule type" value="Genomic_DNA"/>
</dbReference>
<evidence type="ECO:0000313" key="2">
    <source>
        <dbReference type="Proteomes" id="UP000501467"/>
    </source>
</evidence>
<dbReference type="AlphaFoldDB" id="A0AAP9SUQ6"/>
<proteinExistence type="predicted"/>
<accession>A0AAP9SUQ6</accession>
<evidence type="ECO:0000313" key="1">
    <source>
        <dbReference type="EMBL" id="QKH83686.1"/>
    </source>
</evidence>
<protein>
    <submittedName>
        <fullName evidence="1">Uncharacterized protein</fullName>
    </submittedName>
</protein>
<sequence length="165" mass="19693">MGYFIFNDNDGNFLQYMKLTGIPQKDIKQDVLDTCDYLQGNIDIPIFSQRFVNLMTPILKNEVYFYPIDIYNNNTHTTFYLTKILKYMDFIDYEKTAHAINKDRENGIFFSSPIVVKTNLTPFLIARDIKEPFRWFISDEFKQYAKKNRLKIKFTNTDINNFTNK</sequence>
<dbReference type="Proteomes" id="UP000501467">
    <property type="component" value="Chromosome"/>
</dbReference>
<name>A0AAP9SUQ6_BACFG</name>
<dbReference type="RefSeq" id="WP_172885969.1">
    <property type="nucleotide sequence ID" value="NZ_JAFEKN010000007.1"/>
</dbReference>
<gene>
    <name evidence="1" type="ORF">FOC69_04670</name>
</gene>
<organism evidence="1 2">
    <name type="scientific">Bacteroides fragilis</name>
    <dbReference type="NCBI Taxonomy" id="817"/>
    <lineage>
        <taxon>Bacteria</taxon>
        <taxon>Pseudomonadati</taxon>
        <taxon>Bacteroidota</taxon>
        <taxon>Bacteroidia</taxon>
        <taxon>Bacteroidales</taxon>
        <taxon>Bacteroidaceae</taxon>
        <taxon>Bacteroides</taxon>
    </lineage>
</organism>